<protein>
    <submittedName>
        <fullName evidence="1">Uncharacterized protein</fullName>
    </submittedName>
</protein>
<reference evidence="2" key="1">
    <citation type="journal article" date="2019" name="Int. J. Syst. Evol. Microbiol.">
        <title>The Global Catalogue of Microorganisms (GCM) 10K type strain sequencing project: providing services to taxonomists for standard genome sequencing and annotation.</title>
        <authorList>
            <consortium name="The Broad Institute Genomics Platform"/>
            <consortium name="The Broad Institute Genome Sequencing Center for Infectious Disease"/>
            <person name="Wu L."/>
            <person name="Ma J."/>
        </authorList>
    </citation>
    <scope>NUCLEOTIDE SEQUENCE [LARGE SCALE GENOMIC DNA]</scope>
    <source>
        <strain evidence="2">JCM 17986</strain>
    </source>
</reference>
<accession>A0ABP9GUC3</accession>
<proteinExistence type="predicted"/>
<name>A0ABP9GUC3_9ACTN</name>
<comment type="caution">
    <text evidence="1">The sequence shown here is derived from an EMBL/GenBank/DDBJ whole genome shotgun (WGS) entry which is preliminary data.</text>
</comment>
<dbReference type="EMBL" id="BAABHS010000004">
    <property type="protein sequence ID" value="GAA4953712.1"/>
    <property type="molecule type" value="Genomic_DNA"/>
</dbReference>
<organism evidence="1 2">
    <name type="scientific">Yinghuangia aomiensis</name>
    <dbReference type="NCBI Taxonomy" id="676205"/>
    <lineage>
        <taxon>Bacteria</taxon>
        <taxon>Bacillati</taxon>
        <taxon>Actinomycetota</taxon>
        <taxon>Actinomycetes</taxon>
        <taxon>Kitasatosporales</taxon>
        <taxon>Streptomycetaceae</taxon>
        <taxon>Yinghuangia</taxon>
    </lineage>
</organism>
<gene>
    <name evidence="1" type="ORF">GCM10023205_13910</name>
</gene>
<keyword evidence="2" id="KW-1185">Reference proteome</keyword>
<sequence length="99" mass="10462">MVCAGSVAVTTVQPAGRPGTASFRPPTSLSFAVVPGGSRSRTWLSVNHPPHRLCGDAGGDLAPPPEEHAEAAHRRAAMATHRAKVRSVRFIPECPAFPW</sequence>
<evidence type="ECO:0000313" key="2">
    <source>
        <dbReference type="Proteomes" id="UP001500466"/>
    </source>
</evidence>
<evidence type="ECO:0000313" key="1">
    <source>
        <dbReference type="EMBL" id="GAA4953712.1"/>
    </source>
</evidence>
<dbReference type="Proteomes" id="UP001500466">
    <property type="component" value="Unassembled WGS sequence"/>
</dbReference>